<accession>A0A9P0JLS9</accession>
<dbReference type="InterPro" id="IPR010490">
    <property type="entry name" value="COG6"/>
</dbReference>
<evidence type="ECO:0000313" key="15">
    <source>
        <dbReference type="Proteomes" id="UP001152888"/>
    </source>
</evidence>
<feature type="domain" description="Conserved Oligomeric Golgi complex subunit 6 C-terminal" evidence="13">
    <location>
        <begin position="184"/>
        <end position="632"/>
    </location>
</feature>
<dbReference type="Proteomes" id="UP001152888">
    <property type="component" value="Unassembled WGS sequence"/>
</dbReference>
<comment type="subunit">
    <text evidence="4">Component of the conserved oligomeric Golgi complex which is composed of eight different subunits and is required for normal Golgi morphology and localization.</text>
</comment>
<dbReference type="InterPro" id="IPR048369">
    <property type="entry name" value="COG6_C"/>
</dbReference>
<evidence type="ECO:0000256" key="11">
    <source>
        <dbReference type="RuleBase" id="RU365075"/>
    </source>
</evidence>
<name>A0A9P0JLS9_ACAOB</name>
<evidence type="ECO:0000256" key="4">
    <source>
        <dbReference type="ARBA" id="ARBA00011166"/>
    </source>
</evidence>
<dbReference type="GO" id="GO:0017119">
    <property type="term" value="C:Golgi transport complex"/>
    <property type="evidence" value="ECO:0007669"/>
    <property type="project" value="UniProtKB-UniRule"/>
</dbReference>
<reference evidence="14" key="1">
    <citation type="submission" date="2022-03" db="EMBL/GenBank/DDBJ databases">
        <authorList>
            <person name="Sayadi A."/>
        </authorList>
    </citation>
    <scope>NUCLEOTIDE SEQUENCE</scope>
</reference>
<keyword evidence="7 11" id="KW-0653">Protein transport</keyword>
<dbReference type="PANTHER" id="PTHR21506">
    <property type="entry name" value="COMPONENT OF OLIGOMERIC GOLGI COMPLEX 6"/>
    <property type="match status" value="1"/>
</dbReference>
<organism evidence="14 15">
    <name type="scientific">Acanthoscelides obtectus</name>
    <name type="common">Bean weevil</name>
    <name type="synonym">Bruchus obtectus</name>
    <dbReference type="NCBI Taxonomy" id="200917"/>
    <lineage>
        <taxon>Eukaryota</taxon>
        <taxon>Metazoa</taxon>
        <taxon>Ecdysozoa</taxon>
        <taxon>Arthropoda</taxon>
        <taxon>Hexapoda</taxon>
        <taxon>Insecta</taxon>
        <taxon>Pterygota</taxon>
        <taxon>Neoptera</taxon>
        <taxon>Endopterygota</taxon>
        <taxon>Coleoptera</taxon>
        <taxon>Polyphaga</taxon>
        <taxon>Cucujiformia</taxon>
        <taxon>Chrysomeloidea</taxon>
        <taxon>Chrysomelidae</taxon>
        <taxon>Bruchinae</taxon>
        <taxon>Bruchini</taxon>
        <taxon>Acanthoscelides</taxon>
    </lineage>
</organism>
<evidence type="ECO:0000256" key="9">
    <source>
        <dbReference type="ARBA" id="ARBA00023136"/>
    </source>
</evidence>
<feature type="domain" description="Conserved oligomeric complex COG6 N-terminal" evidence="12">
    <location>
        <begin position="38"/>
        <end position="150"/>
    </location>
</feature>
<dbReference type="OrthoDB" id="272987at2759"/>
<dbReference type="EMBL" id="CAKOFQ010006663">
    <property type="protein sequence ID" value="CAH1955971.1"/>
    <property type="molecule type" value="Genomic_DNA"/>
</dbReference>
<evidence type="ECO:0000256" key="2">
    <source>
        <dbReference type="ARBA" id="ARBA00004395"/>
    </source>
</evidence>
<keyword evidence="9 11" id="KW-0472">Membrane</keyword>
<comment type="function">
    <text evidence="1 11">Required for normal Golgi function.</text>
</comment>
<protein>
    <recommendedName>
        <fullName evidence="5 11">Conserved oligomeric Golgi complex subunit 6</fullName>
        <shortName evidence="11">COG complex subunit 6</shortName>
    </recommendedName>
    <alternativeName>
        <fullName evidence="10 11">Component of oligomeric Golgi complex 6</fullName>
    </alternativeName>
</protein>
<evidence type="ECO:0000256" key="3">
    <source>
        <dbReference type="ARBA" id="ARBA00011023"/>
    </source>
</evidence>
<evidence type="ECO:0000256" key="1">
    <source>
        <dbReference type="ARBA" id="ARBA00003627"/>
    </source>
</evidence>
<dbReference type="Pfam" id="PF06419">
    <property type="entry name" value="COG6_N"/>
    <property type="match status" value="1"/>
</dbReference>
<evidence type="ECO:0000256" key="7">
    <source>
        <dbReference type="ARBA" id="ARBA00022927"/>
    </source>
</evidence>
<keyword evidence="8 11" id="KW-0333">Golgi apparatus</keyword>
<evidence type="ECO:0000256" key="10">
    <source>
        <dbReference type="ARBA" id="ARBA00031348"/>
    </source>
</evidence>
<dbReference type="InterPro" id="IPR048368">
    <property type="entry name" value="COG6_N"/>
</dbReference>
<dbReference type="GO" id="GO:0000139">
    <property type="term" value="C:Golgi membrane"/>
    <property type="evidence" value="ECO:0007669"/>
    <property type="project" value="UniProtKB-SubCell"/>
</dbReference>
<dbReference type="PANTHER" id="PTHR21506:SF0">
    <property type="entry name" value="CONSERVED OLIGOMERIC GOLGI COMPLEX SUBUNIT 6"/>
    <property type="match status" value="1"/>
</dbReference>
<evidence type="ECO:0000259" key="13">
    <source>
        <dbReference type="Pfam" id="PF20653"/>
    </source>
</evidence>
<evidence type="ECO:0000256" key="5">
    <source>
        <dbReference type="ARBA" id="ARBA00020973"/>
    </source>
</evidence>
<evidence type="ECO:0000259" key="12">
    <source>
        <dbReference type="Pfam" id="PF06419"/>
    </source>
</evidence>
<dbReference type="GO" id="GO:0006891">
    <property type="term" value="P:intra-Golgi vesicle-mediated transport"/>
    <property type="evidence" value="ECO:0007669"/>
    <property type="project" value="UniProtKB-UniRule"/>
</dbReference>
<evidence type="ECO:0000256" key="8">
    <source>
        <dbReference type="ARBA" id="ARBA00023034"/>
    </source>
</evidence>
<dbReference type="GO" id="GO:0015031">
    <property type="term" value="P:protein transport"/>
    <property type="evidence" value="ECO:0007669"/>
    <property type="project" value="UniProtKB-KW"/>
</dbReference>
<gene>
    <name evidence="14" type="ORF">ACAOBT_LOCUS1356</name>
</gene>
<evidence type="ECO:0000313" key="14">
    <source>
        <dbReference type="EMBL" id="CAH1955971.1"/>
    </source>
</evidence>
<comment type="similarity">
    <text evidence="3 11">Belongs to the COG6 family.</text>
</comment>
<keyword evidence="15" id="KW-1185">Reference proteome</keyword>
<proteinExistence type="inferred from homology"/>
<evidence type="ECO:0000256" key="6">
    <source>
        <dbReference type="ARBA" id="ARBA00022448"/>
    </source>
</evidence>
<comment type="subcellular location">
    <subcellularLocation>
        <location evidence="2 11">Golgi apparatus membrane</location>
        <topology evidence="2 11">Peripheral membrane protein</topology>
    </subcellularLocation>
</comment>
<dbReference type="Pfam" id="PF20653">
    <property type="entry name" value="COG6_C"/>
    <property type="match status" value="1"/>
</dbReference>
<keyword evidence="6 11" id="KW-0813">Transport</keyword>
<comment type="caution">
    <text evidence="14">The sequence shown here is derived from an EMBL/GenBank/DDBJ whole genome shotgun (WGS) entry which is preliminary data.</text>
</comment>
<sequence length="634" mass="71875">MPPGKESEKDHVLSKRLGKILELRFENDQDTLDALSQLSTFYTNNTLHARRNLRSQIEKRNLDINKEFLASFLEVKKSFDTIYNEVADMSKSIADMTQRLQNTKTHTKQLLQQTNSLQDERNHNVVEQNIAETLLQKYQLTPENMNALQGNRKDQFMSFEIFSVLDKVQNIHNNCKVLMQTGLQTLASDIMEQMTLYQEGALERLYRWTQSHARNVESPELTDIITQAMARLQDRPVLFKYIMDEYCICRKGKLMEDFINALTRGGPSGNPAPIEMRSHDPQIYITDMLVWLNKAVLAEKQNLQLLLKLCDNIEKEEIITDSLAIICEGICQPLRARVEKVLGTSFPASVLYSVVNLLRYYNKCICKVVQKGQVVETLTTLKERCTLSFFDRLRANVEERLVRVEAPAPAKLAPTSAVQALLATLRDTLATANMSDGRETDMPNITGCVLEPLLRYATEQASRLPAADMAVYTLNCVRDALACLQMFEFTSARAERLTAQADAQLDTLVAEQAGALVHRLRLGPLYAILQEYSGSGTGEKKPLADVPGMEPSNLRAFLEKLDYFAASPDEALLPQIQLLTSTKHKKAVQKRAFEVLLAIYKQLYQAVNDPTNNYENPQAIFNKTPEELEKVLLK</sequence>
<dbReference type="AlphaFoldDB" id="A0A9P0JLS9"/>
<dbReference type="SMART" id="SM01087">
    <property type="entry name" value="COG6"/>
    <property type="match status" value="1"/>
</dbReference>